<dbReference type="Proteomes" id="UP001481677">
    <property type="component" value="Unassembled WGS sequence"/>
</dbReference>
<keyword evidence="3" id="KW-1185">Reference proteome</keyword>
<dbReference type="EMBL" id="JAZHGA010000221">
    <property type="protein sequence ID" value="MEM5346426.1"/>
    <property type="molecule type" value="Genomic_DNA"/>
</dbReference>
<feature type="non-terminal residue" evidence="2">
    <location>
        <position position="1"/>
    </location>
</feature>
<evidence type="ECO:0000313" key="3">
    <source>
        <dbReference type="Proteomes" id="UP001481677"/>
    </source>
</evidence>
<dbReference type="SUPFAM" id="SSF101967">
    <property type="entry name" value="Adhesin YadA, collagen-binding domain"/>
    <property type="match status" value="1"/>
</dbReference>
<reference evidence="2 3" key="1">
    <citation type="submission" date="2024-01" db="EMBL/GenBank/DDBJ databases">
        <title>The diversity of rhizobia nodulating Mimosa spp. in eleven states of Brazil covering several biomes is determined by host plant, location, and edaphic factors.</title>
        <authorList>
            <person name="Rouws L."/>
            <person name="Barauna A."/>
            <person name="Beukes C."/>
            <person name="De Faria S.M."/>
            <person name="Gross E."/>
            <person name="Dos Reis Junior F.B."/>
            <person name="Simon M."/>
            <person name="Maluk M."/>
            <person name="Odee D.W."/>
            <person name="Kenicer G."/>
            <person name="Young J.P.W."/>
            <person name="Reis V.M."/>
            <person name="Zilli J."/>
            <person name="James E.K."/>
        </authorList>
    </citation>
    <scope>NUCLEOTIDE SEQUENCE [LARGE SCALE GENOMIC DNA]</scope>
    <source>
        <strain evidence="2 3">JPY530</strain>
    </source>
</reference>
<sequence>GRVTQNTSDISNITNQLNNGEIGLVQQDATTRNITVAKDTDGTLVDFTGTAGVRKLTGVANGDVNATSVDAVNGSQLYNVAQSTANAIGGGSTVNSDGTISNPAYVIDGGNTTATNVGDAITN</sequence>
<evidence type="ECO:0000313" key="2">
    <source>
        <dbReference type="EMBL" id="MEM5346426.1"/>
    </source>
</evidence>
<dbReference type="InterPro" id="IPR008635">
    <property type="entry name" value="Coiled_stalk_dom"/>
</dbReference>
<comment type="caution">
    <text evidence="2">The sequence shown here is derived from an EMBL/GenBank/DDBJ whole genome shotgun (WGS) entry which is preliminary data.</text>
</comment>
<dbReference type="Gene3D" id="1.20.5.170">
    <property type="match status" value="1"/>
</dbReference>
<dbReference type="Pfam" id="PF05662">
    <property type="entry name" value="YadA_stalk"/>
    <property type="match status" value="1"/>
</dbReference>
<dbReference type="InterPro" id="IPR011049">
    <property type="entry name" value="Serralysin-like_metalloprot_C"/>
</dbReference>
<feature type="non-terminal residue" evidence="2">
    <location>
        <position position="123"/>
    </location>
</feature>
<name>A0ABU9RH94_9BURK</name>
<gene>
    <name evidence="2" type="ORF">V4C56_43285</name>
</gene>
<proteinExistence type="predicted"/>
<organism evidence="2 3">
    <name type="scientific">Paraburkholderia azotifigens</name>
    <dbReference type="NCBI Taxonomy" id="2057004"/>
    <lineage>
        <taxon>Bacteria</taxon>
        <taxon>Pseudomonadati</taxon>
        <taxon>Pseudomonadota</taxon>
        <taxon>Betaproteobacteria</taxon>
        <taxon>Burkholderiales</taxon>
        <taxon>Burkholderiaceae</taxon>
        <taxon>Paraburkholderia</taxon>
    </lineage>
</organism>
<evidence type="ECO:0000259" key="1">
    <source>
        <dbReference type="Pfam" id="PF05662"/>
    </source>
</evidence>
<accession>A0ABU9RH94</accession>
<protein>
    <submittedName>
        <fullName evidence="2">Adhesin</fullName>
    </submittedName>
</protein>
<feature type="domain" description="Trimeric autotransporter adhesin YadA-like stalk" evidence="1">
    <location>
        <begin position="55"/>
        <end position="98"/>
    </location>
</feature>